<dbReference type="PANTHER" id="PTHR42987:SF8">
    <property type="entry name" value="PROTEINASE"/>
    <property type="match status" value="1"/>
</dbReference>
<dbReference type="SUPFAM" id="SSF52096">
    <property type="entry name" value="ClpP/crotonase"/>
    <property type="match status" value="1"/>
</dbReference>
<dbReference type="InterPro" id="IPR029045">
    <property type="entry name" value="ClpP/crotonase-like_dom_sf"/>
</dbReference>
<dbReference type="CDD" id="cd07023">
    <property type="entry name" value="S49_Sppa_N_C"/>
    <property type="match status" value="1"/>
</dbReference>
<dbReference type="InterPro" id="IPR002142">
    <property type="entry name" value="Peptidase_S49"/>
</dbReference>
<proteinExistence type="inferred from homology"/>
<dbReference type="Proteomes" id="UP000029558">
    <property type="component" value="Chromosome"/>
</dbReference>
<evidence type="ECO:0000313" key="5">
    <source>
        <dbReference type="EMBL" id="ALB23327.1"/>
    </source>
</evidence>
<dbReference type="RefSeq" id="WP_027242877.1">
    <property type="nucleotide sequence ID" value="NZ_CP012508.1"/>
</dbReference>
<comment type="similarity">
    <text evidence="1">Belongs to the peptidase S49 family.</text>
</comment>
<dbReference type="PANTHER" id="PTHR42987">
    <property type="entry name" value="PEPTIDASE S49"/>
    <property type="match status" value="1"/>
</dbReference>
<dbReference type="GO" id="GO:0008236">
    <property type="term" value="F:serine-type peptidase activity"/>
    <property type="evidence" value="ECO:0007669"/>
    <property type="project" value="UniProtKB-KW"/>
</dbReference>
<evidence type="ECO:0000256" key="1">
    <source>
        <dbReference type="ARBA" id="ARBA00008683"/>
    </source>
</evidence>
<protein>
    <submittedName>
        <fullName evidence="5">Peptidase S49</fullName>
    </submittedName>
</protein>
<organism evidence="5 6">
    <name type="scientific">Piscirickettsia salmonis</name>
    <dbReference type="NCBI Taxonomy" id="1238"/>
    <lineage>
        <taxon>Bacteria</taxon>
        <taxon>Pseudomonadati</taxon>
        <taxon>Pseudomonadota</taxon>
        <taxon>Gammaproteobacteria</taxon>
        <taxon>Thiotrichales</taxon>
        <taxon>Piscirickettsiaceae</taxon>
        <taxon>Piscirickettsia</taxon>
    </lineage>
</organism>
<evidence type="ECO:0000256" key="2">
    <source>
        <dbReference type="ARBA" id="ARBA00022670"/>
    </source>
</evidence>
<sequence>MFKDKPPHGEKDVINDLVFSIVKEQKAKRRWGIFFKLLFIAYIVFITATFFVNKKESMVSVPHTAEIDVSGVIAAGTETSADHVIQGLHNAFKNSQVKGVILRINSPGGSPVQSEEIYNEVRRLEKKHPEKKVYAVCEDACASGAYYVASAAHEIYAQPASLIGSIGVIMNGFGFTEAMKKLGVESRVLIAGKNKGFLDPFSPMSEEQKEFALTMLKSVHEVFIADVKQGRGKRLKNNPEIFSGLVWTGLQAQKLGLVDHFGSYRQVAAQVIKAPQIVDYTVKPGLWGELSQRVSTIFNHALHTMAANIHLS</sequence>
<dbReference type="Gene3D" id="6.20.330.10">
    <property type="match status" value="1"/>
</dbReference>
<name>A0A1L6TD52_PISSA</name>
<dbReference type="Gene3D" id="3.90.226.10">
    <property type="entry name" value="2-enoyl-CoA Hydratase, Chain A, domain 1"/>
    <property type="match status" value="1"/>
</dbReference>
<keyword evidence="2" id="KW-0645">Protease</keyword>
<keyword evidence="4" id="KW-0720">Serine protease</keyword>
<evidence type="ECO:0000256" key="3">
    <source>
        <dbReference type="ARBA" id="ARBA00022801"/>
    </source>
</evidence>
<dbReference type="EMBL" id="CP012508">
    <property type="protein sequence ID" value="ALB23327.1"/>
    <property type="molecule type" value="Genomic_DNA"/>
</dbReference>
<evidence type="ECO:0000313" key="6">
    <source>
        <dbReference type="Proteomes" id="UP000029558"/>
    </source>
</evidence>
<reference evidence="5 6" key="1">
    <citation type="journal article" date="2014" name="Genome Announc.">
        <title>Comparative Genome Analysis of Two Isolates of the Fish Pathogen Piscirickettsia salmonis from Different Hosts Reveals Major Differences in Virulence-Associated Secretion Systems.</title>
        <authorList>
            <person name="Bohle H."/>
            <person name="Henriquez P."/>
            <person name="Grothusen H."/>
            <person name="Navas E."/>
            <person name="Sandoval A."/>
            <person name="Bustamante F."/>
            <person name="Bustos P."/>
            <person name="Mancilla M."/>
        </authorList>
    </citation>
    <scope>NUCLEOTIDE SEQUENCE [LARGE SCALE GENOMIC DNA]</scope>
    <source>
        <strain evidence="6">B1-32597</strain>
    </source>
</reference>
<evidence type="ECO:0000256" key="4">
    <source>
        <dbReference type="ARBA" id="ARBA00022825"/>
    </source>
</evidence>
<dbReference type="InterPro" id="IPR004635">
    <property type="entry name" value="Pept_S49_SppA"/>
</dbReference>
<dbReference type="GO" id="GO:0006508">
    <property type="term" value="P:proteolysis"/>
    <property type="evidence" value="ECO:0007669"/>
    <property type="project" value="UniProtKB-KW"/>
</dbReference>
<accession>A0A1L6TD52</accession>
<dbReference type="Pfam" id="PF01343">
    <property type="entry name" value="Peptidase_S49"/>
    <property type="match status" value="1"/>
</dbReference>
<dbReference type="OrthoDB" id="9764363at2"/>
<dbReference type="AlphaFoldDB" id="A0A1L6TD52"/>
<gene>
    <name evidence="5" type="ORF">KU39_2147</name>
</gene>
<keyword evidence="3" id="KW-0378">Hydrolase</keyword>
<dbReference type="InterPro" id="IPR047272">
    <property type="entry name" value="S49_SppA_C"/>
</dbReference>
<dbReference type="NCBIfam" id="TIGR00706">
    <property type="entry name" value="SppA_dom"/>
    <property type="match status" value="1"/>
</dbReference>